<evidence type="ECO:0000313" key="3">
    <source>
        <dbReference type="Proteomes" id="UP001152799"/>
    </source>
</evidence>
<accession>A0A9N9QRK9</accession>
<evidence type="ECO:0000256" key="1">
    <source>
        <dbReference type="SAM" id="MobiDB-lite"/>
    </source>
</evidence>
<gene>
    <name evidence="2" type="ORF">CEUTPL_LOCUS12623</name>
</gene>
<feature type="compositionally biased region" description="Polar residues" evidence="1">
    <location>
        <begin position="131"/>
        <end position="148"/>
    </location>
</feature>
<dbReference type="OrthoDB" id="8916892at2759"/>
<keyword evidence="3" id="KW-1185">Reference proteome</keyword>
<dbReference type="AlphaFoldDB" id="A0A9N9QRK9"/>
<evidence type="ECO:0000313" key="2">
    <source>
        <dbReference type="EMBL" id="CAG9772203.1"/>
    </source>
</evidence>
<feature type="compositionally biased region" description="Low complexity" evidence="1">
    <location>
        <begin position="185"/>
        <end position="205"/>
    </location>
</feature>
<feature type="compositionally biased region" description="Low complexity" evidence="1">
    <location>
        <begin position="154"/>
        <end position="178"/>
    </location>
</feature>
<feature type="region of interest" description="Disordered" evidence="1">
    <location>
        <begin position="217"/>
        <end position="240"/>
    </location>
</feature>
<name>A0A9N9QRK9_9CUCU</name>
<dbReference type="Proteomes" id="UP001152799">
    <property type="component" value="Chromosome 8"/>
</dbReference>
<sequence length="372" mass="42013">MAALHYLSLISLKPNSRLCDSVKMYDKLPNYCKLSEDYGRFRRSVKKLLTVKAYYDIDEFFTGRPIVKANNYQSQTPDQFFAQLAAQQQPLPQQRTYQAVPTAPHRKPIIGQQYQQQQASQYGQSQQQYSHPNPQSFPSQPTAQQLRAQHQHRPTTTVQPQATPVGPAVQPQPQVQQPQGPPPQAATTTQKQPMGFQQQGLQQQQTNPLWQQFFNSAAQQNSRQAGHRSQQSGALSPSTADQLTRWFSPDLLERARVGDLPSTANLARLEEIERQAAAPRGPRLALEMQYRMVSNSSNFHPEVQAWIFNTLPNCLNGIKKYRDSFIKGKKGLHTSTADNNLTFRNLHKNQQSIDFSGNVPAGTTTHFSGYLN</sequence>
<feature type="compositionally biased region" description="Low complexity" evidence="1">
    <location>
        <begin position="111"/>
        <end position="130"/>
    </location>
</feature>
<dbReference type="EMBL" id="OU892284">
    <property type="protein sequence ID" value="CAG9772203.1"/>
    <property type="molecule type" value="Genomic_DNA"/>
</dbReference>
<organism evidence="2 3">
    <name type="scientific">Ceutorhynchus assimilis</name>
    <name type="common">cabbage seed weevil</name>
    <dbReference type="NCBI Taxonomy" id="467358"/>
    <lineage>
        <taxon>Eukaryota</taxon>
        <taxon>Metazoa</taxon>
        <taxon>Ecdysozoa</taxon>
        <taxon>Arthropoda</taxon>
        <taxon>Hexapoda</taxon>
        <taxon>Insecta</taxon>
        <taxon>Pterygota</taxon>
        <taxon>Neoptera</taxon>
        <taxon>Endopterygota</taxon>
        <taxon>Coleoptera</taxon>
        <taxon>Polyphaga</taxon>
        <taxon>Cucujiformia</taxon>
        <taxon>Curculionidae</taxon>
        <taxon>Ceutorhynchinae</taxon>
        <taxon>Ceutorhynchus</taxon>
    </lineage>
</organism>
<reference evidence="2" key="1">
    <citation type="submission" date="2022-01" db="EMBL/GenBank/DDBJ databases">
        <authorList>
            <person name="King R."/>
        </authorList>
    </citation>
    <scope>NUCLEOTIDE SEQUENCE</scope>
</reference>
<proteinExistence type="predicted"/>
<feature type="region of interest" description="Disordered" evidence="1">
    <location>
        <begin position="111"/>
        <end position="205"/>
    </location>
</feature>
<protein>
    <submittedName>
        <fullName evidence="2">Uncharacterized protein</fullName>
    </submittedName>
</protein>